<organism evidence="2">
    <name type="scientific">Methanobacterium veterum</name>
    <dbReference type="NCBI Taxonomy" id="408577"/>
    <lineage>
        <taxon>Archaea</taxon>
        <taxon>Methanobacteriati</taxon>
        <taxon>Methanobacteriota</taxon>
        <taxon>Methanomada group</taxon>
        <taxon>Methanobacteria</taxon>
        <taxon>Methanobacteriales</taxon>
        <taxon>Methanobacteriaceae</taxon>
        <taxon>Methanobacterium</taxon>
    </lineage>
</organism>
<evidence type="ECO:0000313" key="2">
    <source>
        <dbReference type="EMBL" id="MCZ3373960.1"/>
    </source>
</evidence>
<proteinExistence type="predicted"/>
<reference evidence="2" key="1">
    <citation type="submission" date="2022-12" db="EMBL/GenBank/DDBJ databases">
        <title>Reclassification of two methanogenic archaea species isolated from the Kolyma lowland permafrost.</title>
        <authorList>
            <person name="Trubitsyn V.E."/>
            <person name="Rivkina E.M."/>
            <person name="Shcherbakova V.A."/>
        </authorList>
    </citation>
    <scope>NUCLEOTIDE SEQUENCE</scope>
    <source>
        <strain evidence="1">M2</strain>
        <strain evidence="2">MK4</strain>
    </source>
</reference>
<protein>
    <submittedName>
        <fullName evidence="2">Uncharacterized protein</fullName>
    </submittedName>
</protein>
<accession>A0A9E5A3E6</accession>
<dbReference type="Proteomes" id="UP001068021">
    <property type="component" value="Unassembled WGS sequence"/>
</dbReference>
<dbReference type="EMBL" id="JAPVER010000020">
    <property type="protein sequence ID" value="MCZ3366893.1"/>
    <property type="molecule type" value="Genomic_DNA"/>
</dbReference>
<comment type="caution">
    <text evidence="2">The sequence shown here is derived from an EMBL/GenBank/DDBJ whole genome shotgun (WGS) entry which is preliminary data.</text>
</comment>
<dbReference type="Proteomes" id="UP001074446">
    <property type="component" value="Unassembled WGS sequence"/>
</dbReference>
<gene>
    <name evidence="2" type="ORF">O3H35_15010</name>
    <name evidence="1" type="ORF">O3H54_13485</name>
</gene>
<evidence type="ECO:0000313" key="3">
    <source>
        <dbReference type="Proteomes" id="UP001068021"/>
    </source>
</evidence>
<dbReference type="RefSeq" id="WP_048080732.1">
    <property type="nucleotide sequence ID" value="NZ_JAPVER010000020.1"/>
</dbReference>
<dbReference type="EMBL" id="JAPVES010000030">
    <property type="protein sequence ID" value="MCZ3373960.1"/>
    <property type="molecule type" value="Genomic_DNA"/>
</dbReference>
<sequence>MSDNELRQEILEVLHKQGRRCNAGVKEEFLIENLEAKIDKNELKIHIDYLDEKGYILIKPVYEGFITIRNINITEKGIDLVGNPRL</sequence>
<evidence type="ECO:0000313" key="1">
    <source>
        <dbReference type="EMBL" id="MCZ3366893.1"/>
    </source>
</evidence>
<dbReference type="AlphaFoldDB" id="A0A9E5A3E6"/>
<name>A0A9E5A3E6_9EURY</name>
<keyword evidence="3" id="KW-1185">Reference proteome</keyword>